<dbReference type="PANTHER" id="PTHR23322">
    <property type="entry name" value="FAS-ASSOCIATED PROTEIN"/>
    <property type="match status" value="1"/>
</dbReference>
<dbReference type="Gene3D" id="3.10.330.10">
    <property type="match status" value="1"/>
</dbReference>
<accession>A0AA36MKW1</accession>
<dbReference type="GO" id="GO:0036503">
    <property type="term" value="P:ERAD pathway"/>
    <property type="evidence" value="ECO:0007669"/>
    <property type="project" value="TreeGrafter"/>
</dbReference>
<dbReference type="AlphaFoldDB" id="A0AA36MKW1"/>
<evidence type="ECO:0000256" key="1">
    <source>
        <dbReference type="SAM" id="Coils"/>
    </source>
</evidence>
<name>A0AA36MKW1_9DINO</name>
<dbReference type="SUPFAM" id="SSF54236">
    <property type="entry name" value="Ubiquitin-like"/>
    <property type="match status" value="1"/>
</dbReference>
<gene>
    <name evidence="4" type="ORF">EVOR1521_LOCUS1447</name>
</gene>
<dbReference type="GO" id="GO:0043130">
    <property type="term" value="F:ubiquitin binding"/>
    <property type="evidence" value="ECO:0007669"/>
    <property type="project" value="TreeGrafter"/>
</dbReference>
<dbReference type="PANTHER" id="PTHR23322:SF1">
    <property type="entry name" value="FAS-ASSOCIATED FACTOR 2"/>
    <property type="match status" value="1"/>
</dbReference>
<dbReference type="GO" id="GO:0005783">
    <property type="term" value="C:endoplasmic reticulum"/>
    <property type="evidence" value="ECO:0007669"/>
    <property type="project" value="TreeGrafter"/>
</dbReference>
<evidence type="ECO:0000256" key="2">
    <source>
        <dbReference type="SAM" id="MobiDB-lite"/>
    </source>
</evidence>
<comment type="caution">
    <text evidence="4">The sequence shown here is derived from an EMBL/GenBank/DDBJ whole genome shotgun (WGS) entry which is preliminary data.</text>
</comment>
<sequence length="247" mass="28051">MKVVSLDLEHVLLETLRGHTALTLGDWLPIRHQGQTYELMVRDLEPETEMALIDTDLTVEVLPSEQTEAELRAEEERVAREEAAKREAEHREQMRLERCRQKAQQLPPEPDAGAGAVQLLIRLPAGGRLSRRFLRQAQLQEVLTWVESEPEALAEPGEFRVVQKWPGHCRELGPEEANQSLDFLKFARQEALFLQRFAAEAEVAVEPEAEELEMGGSSPSRPPRGKPDKGVWAEAEERKHTLCWIDG</sequence>
<organism evidence="4 5">
    <name type="scientific">Effrenium voratum</name>
    <dbReference type="NCBI Taxonomy" id="2562239"/>
    <lineage>
        <taxon>Eukaryota</taxon>
        <taxon>Sar</taxon>
        <taxon>Alveolata</taxon>
        <taxon>Dinophyceae</taxon>
        <taxon>Suessiales</taxon>
        <taxon>Symbiodiniaceae</taxon>
        <taxon>Effrenium</taxon>
    </lineage>
</organism>
<dbReference type="Pfam" id="PF00789">
    <property type="entry name" value="UBX"/>
    <property type="match status" value="1"/>
</dbReference>
<feature type="coiled-coil region" evidence="1">
    <location>
        <begin position="64"/>
        <end position="91"/>
    </location>
</feature>
<dbReference type="PROSITE" id="PS50033">
    <property type="entry name" value="UBX"/>
    <property type="match status" value="1"/>
</dbReference>
<feature type="domain" description="UBX" evidence="3">
    <location>
        <begin position="112"/>
        <end position="194"/>
    </location>
</feature>
<reference evidence="4" key="1">
    <citation type="submission" date="2023-08" db="EMBL/GenBank/DDBJ databases">
        <authorList>
            <person name="Chen Y."/>
            <person name="Shah S."/>
            <person name="Dougan E. K."/>
            <person name="Thang M."/>
            <person name="Chan C."/>
        </authorList>
    </citation>
    <scope>NUCLEOTIDE SEQUENCE</scope>
</reference>
<dbReference type="InterPro" id="IPR055418">
    <property type="entry name" value="UFD1_N2"/>
</dbReference>
<dbReference type="Gene3D" id="3.10.20.90">
    <property type="entry name" value="Phosphatidylinositol 3-kinase Catalytic Subunit, Chain A, domain 1"/>
    <property type="match status" value="1"/>
</dbReference>
<dbReference type="Pfam" id="PF24842">
    <property type="entry name" value="UFD1_N2"/>
    <property type="match status" value="1"/>
</dbReference>
<evidence type="ECO:0000259" key="3">
    <source>
        <dbReference type="PROSITE" id="PS50033"/>
    </source>
</evidence>
<keyword evidence="1" id="KW-0175">Coiled coil</keyword>
<proteinExistence type="predicted"/>
<dbReference type="Proteomes" id="UP001178507">
    <property type="component" value="Unassembled WGS sequence"/>
</dbReference>
<evidence type="ECO:0000313" key="4">
    <source>
        <dbReference type="EMBL" id="CAJ1371012.1"/>
    </source>
</evidence>
<evidence type="ECO:0000313" key="5">
    <source>
        <dbReference type="Proteomes" id="UP001178507"/>
    </source>
</evidence>
<dbReference type="InterPro" id="IPR001012">
    <property type="entry name" value="UBX_dom"/>
</dbReference>
<dbReference type="InterPro" id="IPR029071">
    <property type="entry name" value="Ubiquitin-like_domsf"/>
</dbReference>
<dbReference type="InterPro" id="IPR050730">
    <property type="entry name" value="UBX_domain-protein"/>
</dbReference>
<protein>
    <recommendedName>
        <fullName evidence="3">UBX domain-containing protein</fullName>
    </recommendedName>
</protein>
<dbReference type="EMBL" id="CAUJNA010000047">
    <property type="protein sequence ID" value="CAJ1371012.1"/>
    <property type="molecule type" value="Genomic_DNA"/>
</dbReference>
<feature type="region of interest" description="Disordered" evidence="2">
    <location>
        <begin position="207"/>
        <end position="233"/>
    </location>
</feature>
<keyword evidence="5" id="KW-1185">Reference proteome</keyword>